<feature type="compositionally biased region" description="Basic and acidic residues" evidence="15">
    <location>
        <begin position="105"/>
        <end position="122"/>
    </location>
</feature>
<keyword evidence="12" id="KW-1133">Transmembrane helix</keyword>
<dbReference type="SMART" id="SM00184">
    <property type="entry name" value="RING"/>
    <property type="match status" value="2"/>
</dbReference>
<gene>
    <name evidence="18" type="ORF">RB653_005333</name>
</gene>
<dbReference type="InterPro" id="IPR013083">
    <property type="entry name" value="Znf_RING/FYVE/PHD"/>
</dbReference>
<name>A0AAN7U9L4_9MYCE</name>
<accession>A0AAN7U9L4</accession>
<evidence type="ECO:0000256" key="2">
    <source>
        <dbReference type="ARBA" id="ARBA00004167"/>
    </source>
</evidence>
<keyword evidence="11" id="KW-0862">Zinc</keyword>
<evidence type="ECO:0000256" key="10">
    <source>
        <dbReference type="ARBA" id="ARBA00022786"/>
    </source>
</evidence>
<dbReference type="Gene3D" id="3.30.40.10">
    <property type="entry name" value="Zinc/RING finger domain, C3HC4 (zinc finger)"/>
    <property type="match status" value="1"/>
</dbReference>
<dbReference type="InterPro" id="IPR001841">
    <property type="entry name" value="Znf_RING"/>
</dbReference>
<evidence type="ECO:0000256" key="1">
    <source>
        <dbReference type="ARBA" id="ARBA00001798"/>
    </source>
</evidence>
<dbReference type="CDD" id="cd16773">
    <property type="entry name" value="RING-HC_RBR_TRIAD1"/>
    <property type="match status" value="1"/>
</dbReference>
<dbReference type="InterPro" id="IPR027370">
    <property type="entry name" value="Znf-RING_euk"/>
</dbReference>
<comment type="subcellular location">
    <subcellularLocation>
        <location evidence="2">Membrane</location>
        <topology evidence="2">Single-pass membrane protein</topology>
    </subcellularLocation>
</comment>
<dbReference type="PROSITE" id="PS51873">
    <property type="entry name" value="TRIAD"/>
    <property type="match status" value="1"/>
</dbReference>
<organism evidence="18 19">
    <name type="scientific">Dictyostelium firmibasis</name>
    <dbReference type="NCBI Taxonomy" id="79012"/>
    <lineage>
        <taxon>Eukaryota</taxon>
        <taxon>Amoebozoa</taxon>
        <taxon>Evosea</taxon>
        <taxon>Eumycetozoa</taxon>
        <taxon>Dictyostelia</taxon>
        <taxon>Dictyosteliales</taxon>
        <taxon>Dictyosteliaceae</taxon>
        <taxon>Dictyostelium</taxon>
    </lineage>
</organism>
<evidence type="ECO:0000256" key="15">
    <source>
        <dbReference type="SAM" id="MobiDB-lite"/>
    </source>
</evidence>
<evidence type="ECO:0000259" key="16">
    <source>
        <dbReference type="PROSITE" id="PS50089"/>
    </source>
</evidence>
<dbReference type="Proteomes" id="UP001344447">
    <property type="component" value="Unassembled WGS sequence"/>
</dbReference>
<comment type="catalytic activity">
    <reaction evidence="1">
        <text>[E2 ubiquitin-conjugating enzyme]-S-ubiquitinyl-L-cysteine + [acceptor protein]-L-lysine = [E2 ubiquitin-conjugating enzyme]-L-cysteine + [acceptor protein]-N(6)-ubiquitinyl-L-lysine.</text>
        <dbReference type="EC" id="2.3.2.31"/>
    </reaction>
</comment>
<evidence type="ECO:0000313" key="19">
    <source>
        <dbReference type="Proteomes" id="UP001344447"/>
    </source>
</evidence>
<dbReference type="EC" id="2.3.2.31" evidence="4"/>
<feature type="region of interest" description="Disordered" evidence="15">
    <location>
        <begin position="102"/>
        <end position="122"/>
    </location>
</feature>
<evidence type="ECO:0000256" key="12">
    <source>
        <dbReference type="ARBA" id="ARBA00022989"/>
    </source>
</evidence>
<evidence type="ECO:0000256" key="6">
    <source>
        <dbReference type="ARBA" id="ARBA00022692"/>
    </source>
</evidence>
<feature type="region of interest" description="Disordered" evidence="15">
    <location>
        <begin position="1087"/>
        <end position="1113"/>
    </location>
</feature>
<keyword evidence="10" id="KW-0833">Ubl conjugation pathway</keyword>
<dbReference type="SUPFAM" id="SSF57850">
    <property type="entry name" value="RING/U-box"/>
    <property type="match status" value="2"/>
</dbReference>
<dbReference type="PROSITE" id="PS50089">
    <property type="entry name" value="ZF_RING_2"/>
    <property type="match status" value="1"/>
</dbReference>
<feature type="domain" description="RING-type" evidence="17">
    <location>
        <begin position="371"/>
        <end position="586"/>
    </location>
</feature>
<evidence type="ECO:0000256" key="4">
    <source>
        <dbReference type="ARBA" id="ARBA00012251"/>
    </source>
</evidence>
<evidence type="ECO:0000259" key="17">
    <source>
        <dbReference type="PROSITE" id="PS51873"/>
    </source>
</evidence>
<evidence type="ECO:0000256" key="9">
    <source>
        <dbReference type="ARBA" id="ARBA00022771"/>
    </source>
</evidence>
<dbReference type="InterPro" id="IPR002867">
    <property type="entry name" value="IBR_dom"/>
</dbReference>
<dbReference type="InterPro" id="IPR044066">
    <property type="entry name" value="TRIAD_supradom"/>
</dbReference>
<feature type="region of interest" description="Disordered" evidence="15">
    <location>
        <begin position="815"/>
        <end position="837"/>
    </location>
</feature>
<evidence type="ECO:0000256" key="14">
    <source>
        <dbReference type="PROSITE-ProRule" id="PRU00175"/>
    </source>
</evidence>
<protein>
    <recommendedName>
        <fullName evidence="4">RBR-type E3 ubiquitin transferase</fullName>
        <ecNumber evidence="4">2.3.2.31</ecNumber>
    </recommendedName>
</protein>
<sequence>MAHNKNTQDSLYIMVDNPDNRKRFVVTFEKNENEKETIVLMIPQTLTFSGFLGLLISKFKLDSSSRAHIRVKTNGSTRIKSLTNTYNNQLIEFYLSELEDEDPEDKNKLSESEETEKELKEKKDKSILEESYLPLYTKREHNKSKFYRRIISKLQYKEGDIYKVIVGESYPYRCKVIIGHLEKDSRIYLYFTEIINNSNENGTDNNNDDDISYSFDVTIQLSRLDKNAPQKREDVIKILENQYKLDKFDMVGAILDVEIYYRKEFFTTPNFGTLDKCVNLFLDLEKISTVSQNNLIRECYKSIEKVSNYYDIPYSISRKLLFQSDWNEKQVISLPHIKEQNRNIIRSFSFPHKSSDIGLYIFNMINDNRDEEVECSICYCDYTKADMIELVCGHSFCKNCLTHYFKTSVNDGNGGSSPISCPSNSCLNKCIDEVTIESLLEPKMKLIALKNFVKDVLYLTPNNYQCPYENCNRLVMGLKSTHKYIPYVSCSDHEPFCLFCKKKGYHWPMPCSKADYEDHDLFSFRWIIANTTICSKCQYPIERNQGCNHMTCSRCRHQFCYLCGGDYVGHSSCGIGKEKKNNLFFKAISGKSSINSSFLKEFLEMQPFSSKDPIINHVYKSFITMITDKSFANKQHLKLLESAVFFLHSHSISRKQSESDHLMNACQKVIKKLLRPDIYINKSSGLILYLKNNLGPSAVTLSATICQNGSKKSFGKLFVNSQFHDFKQEIVNLLNKKIPSDQAEYDAKKIRLFSLYGGQIKASSEIINNEAIFVTSSIHEQFIEPQIPTLTPEEIEEAKKQIELENQNRVIVREGQKEKNFTQLQPKNKRKNDKSKLKENLENQLKLQEKLKLDQGNLGNPNVSLYTDEIRDQYFHYRYSLLDSDNDDDDDNDDEYEQYDEKDLIDHIPTTTTTTTINTSEDEKTIDGEDEFVNIDSNSSSSEFEDGDEDLLEIKRSLELEDKELEKERELILQEEKQIGLVFKVLEMYQDEDFGLDFDKVFSVCSDAKNLSQAIKRMTLYLDENYYSNQYGITQTHLLIKERLSFTFPNLSLTVIDRAIKESNYNHDKAKSWIFNKFQKQQKKKFNQLSKNVQQQQPKPEEPQQQKQPSQIIRKINTSEQFEIYSDNEDSYDIDDAENYITEKIYNDKVSKFH</sequence>
<dbReference type="GO" id="GO:0016567">
    <property type="term" value="P:protein ubiquitination"/>
    <property type="evidence" value="ECO:0007669"/>
    <property type="project" value="InterPro"/>
</dbReference>
<evidence type="ECO:0000256" key="8">
    <source>
        <dbReference type="ARBA" id="ARBA00022737"/>
    </source>
</evidence>
<keyword evidence="8" id="KW-0677">Repeat</keyword>
<dbReference type="GO" id="GO:0008270">
    <property type="term" value="F:zinc ion binding"/>
    <property type="evidence" value="ECO:0007669"/>
    <property type="project" value="UniProtKB-KW"/>
</dbReference>
<reference evidence="18 19" key="1">
    <citation type="submission" date="2023-11" db="EMBL/GenBank/DDBJ databases">
        <title>Dfirmibasis_genome.</title>
        <authorList>
            <person name="Edelbroek B."/>
            <person name="Kjellin J."/>
            <person name="Jerlstrom-Hultqvist J."/>
            <person name="Soderbom F."/>
        </authorList>
    </citation>
    <scope>NUCLEOTIDE SEQUENCE [LARGE SCALE GENOMIC DNA]</scope>
    <source>
        <strain evidence="18 19">TNS-C-14</strain>
    </source>
</reference>
<proteinExistence type="predicted"/>
<comment type="caution">
    <text evidence="18">The sequence shown here is derived from an EMBL/GenBank/DDBJ whole genome shotgun (WGS) entry which is preliminary data.</text>
</comment>
<keyword evidence="13" id="KW-0472">Membrane</keyword>
<keyword evidence="19" id="KW-1185">Reference proteome</keyword>
<evidence type="ECO:0000256" key="5">
    <source>
        <dbReference type="ARBA" id="ARBA00022679"/>
    </source>
</evidence>
<dbReference type="Pfam" id="PF13445">
    <property type="entry name" value="zf-RING_UBOX"/>
    <property type="match status" value="1"/>
</dbReference>
<dbReference type="InterPro" id="IPR031127">
    <property type="entry name" value="E3_UB_ligase_RBR"/>
</dbReference>
<dbReference type="FunFam" id="3.30.40.10:FF:000051">
    <property type="entry name" value="RBR-type E3 ubiquitin transferase"/>
    <property type="match status" value="1"/>
</dbReference>
<dbReference type="Pfam" id="PF22191">
    <property type="entry name" value="IBR_1"/>
    <property type="match status" value="1"/>
</dbReference>
<evidence type="ECO:0000256" key="13">
    <source>
        <dbReference type="ARBA" id="ARBA00023136"/>
    </source>
</evidence>
<dbReference type="GO" id="GO:0031090">
    <property type="term" value="C:organelle membrane"/>
    <property type="evidence" value="ECO:0007669"/>
    <property type="project" value="UniProtKB-ARBA"/>
</dbReference>
<dbReference type="AlphaFoldDB" id="A0AAN7U9L4"/>
<dbReference type="Gene3D" id="1.20.120.1750">
    <property type="match status" value="1"/>
</dbReference>
<feature type="domain" description="RING-type" evidence="16">
    <location>
        <begin position="375"/>
        <end position="422"/>
    </location>
</feature>
<keyword evidence="6" id="KW-0812">Transmembrane</keyword>
<evidence type="ECO:0000313" key="18">
    <source>
        <dbReference type="EMBL" id="KAK5583735.1"/>
    </source>
</evidence>
<dbReference type="PROSITE" id="PS00518">
    <property type="entry name" value="ZF_RING_1"/>
    <property type="match status" value="1"/>
</dbReference>
<dbReference type="SMART" id="SM00647">
    <property type="entry name" value="IBR"/>
    <property type="match status" value="1"/>
</dbReference>
<evidence type="ECO:0000256" key="3">
    <source>
        <dbReference type="ARBA" id="ARBA00004906"/>
    </source>
</evidence>
<comment type="pathway">
    <text evidence="3">Protein modification; protein ubiquitination.</text>
</comment>
<dbReference type="EMBL" id="JAVFKY010000001">
    <property type="protein sequence ID" value="KAK5583735.1"/>
    <property type="molecule type" value="Genomic_DNA"/>
</dbReference>
<dbReference type="InterPro" id="IPR017907">
    <property type="entry name" value="Znf_RING_CS"/>
</dbReference>
<dbReference type="GO" id="GO:0005737">
    <property type="term" value="C:cytoplasm"/>
    <property type="evidence" value="ECO:0007669"/>
    <property type="project" value="UniProtKB-ARBA"/>
</dbReference>
<dbReference type="GO" id="GO:0061630">
    <property type="term" value="F:ubiquitin protein ligase activity"/>
    <property type="evidence" value="ECO:0007669"/>
    <property type="project" value="UniProtKB-EC"/>
</dbReference>
<keyword evidence="9 14" id="KW-0863">Zinc-finger</keyword>
<dbReference type="PANTHER" id="PTHR11685">
    <property type="entry name" value="RBR FAMILY RING FINGER AND IBR DOMAIN-CONTAINING"/>
    <property type="match status" value="1"/>
</dbReference>
<keyword evidence="7" id="KW-0479">Metal-binding</keyword>
<evidence type="ECO:0000256" key="11">
    <source>
        <dbReference type="ARBA" id="ARBA00022833"/>
    </source>
</evidence>
<evidence type="ECO:0000256" key="7">
    <source>
        <dbReference type="ARBA" id="ARBA00022723"/>
    </source>
</evidence>
<keyword evidence="5" id="KW-0808">Transferase</keyword>